<dbReference type="OrthoDB" id="10005123at2759"/>
<protein>
    <submittedName>
        <fullName evidence="2">Uncharacterized protein</fullName>
    </submittedName>
</protein>
<evidence type="ECO:0000313" key="1">
    <source>
        <dbReference type="EMBL" id="CAF0839411.1"/>
    </source>
</evidence>
<gene>
    <name evidence="2" type="ORF">OKA104_LOCUS31876</name>
    <name evidence="1" type="ORF">VCS650_LOCUS6050</name>
</gene>
<accession>A0A819QWN2</accession>
<dbReference type="Proteomes" id="UP000663881">
    <property type="component" value="Unassembled WGS sequence"/>
</dbReference>
<dbReference type="EMBL" id="CAJNON010000036">
    <property type="protein sequence ID" value="CAF0839411.1"/>
    <property type="molecule type" value="Genomic_DNA"/>
</dbReference>
<dbReference type="Proteomes" id="UP000663891">
    <property type="component" value="Unassembled WGS sequence"/>
</dbReference>
<comment type="caution">
    <text evidence="2">The sequence shown here is derived from an EMBL/GenBank/DDBJ whole genome shotgun (WGS) entry which is preliminary data.</text>
</comment>
<dbReference type="EMBL" id="CAJOAY010003711">
    <property type="protein sequence ID" value="CAF4036195.1"/>
    <property type="molecule type" value="Genomic_DNA"/>
</dbReference>
<organism evidence="2 3">
    <name type="scientific">Adineta steineri</name>
    <dbReference type="NCBI Taxonomy" id="433720"/>
    <lineage>
        <taxon>Eukaryota</taxon>
        <taxon>Metazoa</taxon>
        <taxon>Spiralia</taxon>
        <taxon>Gnathifera</taxon>
        <taxon>Rotifera</taxon>
        <taxon>Eurotatoria</taxon>
        <taxon>Bdelloidea</taxon>
        <taxon>Adinetida</taxon>
        <taxon>Adinetidae</taxon>
        <taxon>Adineta</taxon>
    </lineage>
</organism>
<name>A0A819QWN2_9BILA</name>
<evidence type="ECO:0000313" key="3">
    <source>
        <dbReference type="Proteomes" id="UP000663881"/>
    </source>
</evidence>
<reference evidence="2" key="1">
    <citation type="submission" date="2021-02" db="EMBL/GenBank/DDBJ databases">
        <authorList>
            <person name="Nowell W R."/>
        </authorList>
    </citation>
    <scope>NUCLEOTIDE SEQUENCE</scope>
</reference>
<proteinExistence type="predicted"/>
<dbReference type="AlphaFoldDB" id="A0A819QWN2"/>
<sequence length="220" mass="25553">MAMAASHTEVQHLTDQPSHDRKAKVYLLFKRINQGVYTDSTRISHWQVVCHFKDTARYVCCELQTDNNKINGEIKYRISNFSYGDTIYYYYIGKCVVSELELENKCRQIIINQSQYILGFRDCQTWATLLIRSLGLYTDTSIPIQVKQVFGTLYPITWLNRLLKTSILDNISRPGDAVINYVPIFSILYSQMKNCNGHENLEPTKKKSLSARLFRKDSDN</sequence>
<evidence type="ECO:0000313" key="2">
    <source>
        <dbReference type="EMBL" id="CAF4036195.1"/>
    </source>
</evidence>